<dbReference type="AlphaFoldDB" id="A0A7W7L6S5"/>
<comment type="caution">
    <text evidence="2">The sequence shown here is derived from an EMBL/GenBank/DDBJ whole genome shotgun (WGS) entry which is preliminary data.</text>
</comment>
<evidence type="ECO:0000256" key="1">
    <source>
        <dbReference type="SAM" id="MobiDB-lite"/>
    </source>
</evidence>
<organism evidence="2 3">
    <name type="scientific">Streptomyces netropsis</name>
    <name type="common">Streptoverticillium netropsis</name>
    <dbReference type="NCBI Taxonomy" id="55404"/>
    <lineage>
        <taxon>Bacteria</taxon>
        <taxon>Bacillati</taxon>
        <taxon>Actinomycetota</taxon>
        <taxon>Actinomycetes</taxon>
        <taxon>Kitasatosporales</taxon>
        <taxon>Streptomycetaceae</taxon>
        <taxon>Streptomyces</taxon>
    </lineage>
</organism>
<evidence type="ECO:0000313" key="2">
    <source>
        <dbReference type="EMBL" id="MBB4884116.1"/>
    </source>
</evidence>
<proteinExistence type="predicted"/>
<dbReference type="Proteomes" id="UP000556436">
    <property type="component" value="Unassembled WGS sequence"/>
</dbReference>
<keyword evidence="3" id="KW-1185">Reference proteome</keyword>
<reference evidence="2 3" key="1">
    <citation type="submission" date="2020-08" db="EMBL/GenBank/DDBJ databases">
        <title>Genomic Encyclopedia of Type Strains, Phase III (KMG-III): the genomes of soil and plant-associated and newly described type strains.</title>
        <authorList>
            <person name="Whitman W."/>
        </authorList>
    </citation>
    <scope>NUCLEOTIDE SEQUENCE [LARGE SCALE GENOMIC DNA]</scope>
    <source>
        <strain evidence="2 3">CECT 3265</strain>
    </source>
</reference>
<sequence length="47" mass="5353">MNRGCPLTRRTESGTPPQAADGNSPDGWEAMMSTWDHWSDHRVAWRP</sequence>
<dbReference type="EMBL" id="JACHJG010000001">
    <property type="protein sequence ID" value="MBB4884116.1"/>
    <property type="molecule type" value="Genomic_DNA"/>
</dbReference>
<name>A0A7W7L6S5_STRNE</name>
<protein>
    <submittedName>
        <fullName evidence="2">Uncharacterized protein</fullName>
    </submittedName>
</protein>
<accession>A0A7W7L6S5</accession>
<feature type="region of interest" description="Disordered" evidence="1">
    <location>
        <begin position="1"/>
        <end position="31"/>
    </location>
</feature>
<evidence type="ECO:0000313" key="3">
    <source>
        <dbReference type="Proteomes" id="UP000556436"/>
    </source>
</evidence>
<gene>
    <name evidence="2" type="ORF">FHS38_000125</name>
</gene>